<dbReference type="GO" id="GO:0015031">
    <property type="term" value="P:protein transport"/>
    <property type="evidence" value="ECO:0007669"/>
    <property type="project" value="UniProtKB-KW"/>
</dbReference>
<feature type="compositionally biased region" description="Basic and acidic residues" evidence="8">
    <location>
        <begin position="73"/>
        <end position="82"/>
    </location>
</feature>
<dbReference type="EMBL" id="JBJQOH010000003">
    <property type="protein sequence ID" value="KAL3692366.1"/>
    <property type="molecule type" value="Genomic_DNA"/>
</dbReference>
<name>A0ABD3HQF5_9MARC</name>
<evidence type="ECO:0000256" key="5">
    <source>
        <dbReference type="ARBA" id="ARBA00022989"/>
    </source>
</evidence>
<proteinExistence type="predicted"/>
<dbReference type="GO" id="GO:0012505">
    <property type="term" value="C:endomembrane system"/>
    <property type="evidence" value="ECO:0007669"/>
    <property type="project" value="UniProtKB-ARBA"/>
</dbReference>
<gene>
    <name evidence="11" type="ORF">R1sor_006017</name>
</gene>
<evidence type="ECO:0000256" key="1">
    <source>
        <dbReference type="ARBA" id="ARBA00004167"/>
    </source>
</evidence>
<feature type="region of interest" description="Disordered" evidence="8">
    <location>
        <begin position="279"/>
        <end position="309"/>
    </location>
</feature>
<feature type="region of interest" description="Disordered" evidence="8">
    <location>
        <begin position="118"/>
        <end position="156"/>
    </location>
</feature>
<keyword evidence="5 9" id="KW-1133">Transmembrane helix</keyword>
<feature type="compositionally biased region" description="Polar residues" evidence="8">
    <location>
        <begin position="63"/>
        <end position="72"/>
    </location>
</feature>
<evidence type="ECO:0000256" key="8">
    <source>
        <dbReference type="SAM" id="MobiDB-lite"/>
    </source>
</evidence>
<comment type="caution">
    <text evidence="11">The sequence shown here is derived from an EMBL/GenBank/DDBJ whole genome shotgun (WGS) entry which is preliminary data.</text>
</comment>
<dbReference type="SUPFAM" id="SSF58038">
    <property type="entry name" value="SNARE fusion complex"/>
    <property type="match status" value="1"/>
</dbReference>
<evidence type="ECO:0000256" key="7">
    <source>
        <dbReference type="SAM" id="Coils"/>
    </source>
</evidence>
<keyword evidence="7" id="KW-0175">Coiled coil</keyword>
<dbReference type="Proteomes" id="UP001633002">
    <property type="component" value="Unassembled WGS sequence"/>
</dbReference>
<evidence type="ECO:0000313" key="11">
    <source>
        <dbReference type="EMBL" id="KAL3692366.1"/>
    </source>
</evidence>
<feature type="domain" description="T-SNARE coiled-coil homology" evidence="10">
    <location>
        <begin position="319"/>
        <end position="381"/>
    </location>
</feature>
<dbReference type="SMART" id="SM00397">
    <property type="entry name" value="t_SNARE"/>
    <property type="match status" value="1"/>
</dbReference>
<dbReference type="GO" id="GO:0016020">
    <property type="term" value="C:membrane"/>
    <property type="evidence" value="ECO:0007669"/>
    <property type="project" value="UniProtKB-SubCell"/>
</dbReference>
<dbReference type="PROSITE" id="PS50192">
    <property type="entry name" value="T_SNARE"/>
    <property type="match status" value="1"/>
</dbReference>
<evidence type="ECO:0000313" key="12">
    <source>
        <dbReference type="Proteomes" id="UP001633002"/>
    </source>
</evidence>
<sequence length="415" mass="46633">MTRTERPYTEDRSLLQQGFTKQGLSAWTQLKFHGLGLRNSAVLIELTHSIHGNLLSQIEPPRANNNRAPQKQNSDDMHKNQTEENEAVDTKISYDSGEKLLSCARWWTPVYCTAPQVPSVGRSVRTSPRRTNREREALRKDAPGAPRSPPFPQDRNFGFYRDKAKFMRERESDKVAGIEMAQAASDSWLKEFEEAMRLADDILARINERNMMLASGNDPTRLVSATRRKITMLGTKLDRLDSLLQNPPIKPSISEKEMYRRQDMLLGIRFRTKQMAAALSTSQPSNRANLMGTDSRTAPPQETSSTTGLDNYGIINMQKQVMKSQDDDLAGLEATVTSTKHIALAVNEELGLQNGLLNDMDKDADDTNNRLKAAQRKIGMLNKNSSKGCTFMCMCLMLLVIVFLVLLVLALVKSL</sequence>
<comment type="subcellular location">
    <subcellularLocation>
        <location evidence="1">Membrane</location>
        <topology evidence="1">Single-pass membrane protein</topology>
    </subcellularLocation>
</comment>
<dbReference type="GO" id="GO:0005737">
    <property type="term" value="C:cytoplasm"/>
    <property type="evidence" value="ECO:0007669"/>
    <property type="project" value="UniProtKB-ARBA"/>
</dbReference>
<accession>A0ABD3HQF5</accession>
<evidence type="ECO:0000256" key="4">
    <source>
        <dbReference type="ARBA" id="ARBA00022927"/>
    </source>
</evidence>
<evidence type="ECO:0000259" key="10">
    <source>
        <dbReference type="PROSITE" id="PS50192"/>
    </source>
</evidence>
<keyword evidence="3 9" id="KW-0812">Transmembrane</keyword>
<feature type="region of interest" description="Disordered" evidence="8">
    <location>
        <begin position="57"/>
        <end position="88"/>
    </location>
</feature>
<dbReference type="PANTHER" id="PTHR12791">
    <property type="entry name" value="GOLGI SNARE BET1-RELATED"/>
    <property type="match status" value="1"/>
</dbReference>
<evidence type="ECO:0000256" key="9">
    <source>
        <dbReference type="SAM" id="Phobius"/>
    </source>
</evidence>
<keyword evidence="6 9" id="KW-0472">Membrane</keyword>
<reference evidence="11 12" key="1">
    <citation type="submission" date="2024-09" db="EMBL/GenBank/DDBJ databases">
        <title>Chromosome-scale assembly of Riccia sorocarpa.</title>
        <authorList>
            <person name="Paukszto L."/>
        </authorList>
    </citation>
    <scope>NUCLEOTIDE SEQUENCE [LARGE SCALE GENOMIC DNA]</scope>
    <source>
        <strain evidence="11">LP-2024</strain>
        <tissue evidence="11">Aerial parts of the thallus</tissue>
    </source>
</reference>
<dbReference type="InterPro" id="IPR000727">
    <property type="entry name" value="T_SNARE_dom"/>
</dbReference>
<dbReference type="Gene3D" id="1.20.5.110">
    <property type="match status" value="1"/>
</dbReference>
<feature type="transmembrane region" description="Helical" evidence="9">
    <location>
        <begin position="389"/>
        <end position="412"/>
    </location>
</feature>
<evidence type="ECO:0000256" key="2">
    <source>
        <dbReference type="ARBA" id="ARBA00022448"/>
    </source>
</evidence>
<keyword evidence="12" id="KW-1185">Reference proteome</keyword>
<feature type="compositionally biased region" description="Basic and acidic residues" evidence="8">
    <location>
        <begin position="131"/>
        <end position="142"/>
    </location>
</feature>
<evidence type="ECO:0000256" key="3">
    <source>
        <dbReference type="ARBA" id="ARBA00022692"/>
    </source>
</evidence>
<dbReference type="AlphaFoldDB" id="A0ABD3HQF5"/>
<dbReference type="CDD" id="cd15841">
    <property type="entry name" value="SNARE_Qc"/>
    <property type="match status" value="1"/>
</dbReference>
<feature type="coiled-coil region" evidence="7">
    <location>
        <begin position="357"/>
        <end position="384"/>
    </location>
</feature>
<protein>
    <recommendedName>
        <fullName evidence="10">t-SNARE coiled-coil homology domain-containing protein</fullName>
    </recommendedName>
</protein>
<organism evidence="11 12">
    <name type="scientific">Riccia sorocarpa</name>
    <dbReference type="NCBI Taxonomy" id="122646"/>
    <lineage>
        <taxon>Eukaryota</taxon>
        <taxon>Viridiplantae</taxon>
        <taxon>Streptophyta</taxon>
        <taxon>Embryophyta</taxon>
        <taxon>Marchantiophyta</taxon>
        <taxon>Marchantiopsida</taxon>
        <taxon>Marchantiidae</taxon>
        <taxon>Marchantiales</taxon>
        <taxon>Ricciaceae</taxon>
        <taxon>Riccia</taxon>
    </lineage>
</organism>
<keyword evidence="2" id="KW-0813">Transport</keyword>
<keyword evidence="4" id="KW-0653">Protein transport</keyword>
<dbReference type="Pfam" id="PF05739">
    <property type="entry name" value="SNARE"/>
    <property type="match status" value="1"/>
</dbReference>
<evidence type="ECO:0000256" key="6">
    <source>
        <dbReference type="ARBA" id="ARBA00023136"/>
    </source>
</evidence>